<evidence type="ECO:0000313" key="6">
    <source>
        <dbReference type="Proteomes" id="UP001498771"/>
    </source>
</evidence>
<protein>
    <submittedName>
        <fullName evidence="5">60S ribosomal protein L35</fullName>
    </submittedName>
</protein>
<dbReference type="NCBIfam" id="TIGR00012">
    <property type="entry name" value="L29"/>
    <property type="match status" value="1"/>
</dbReference>
<dbReference type="GeneID" id="90036641"/>
<dbReference type="Proteomes" id="UP001498771">
    <property type="component" value="Unassembled WGS sequence"/>
</dbReference>
<evidence type="ECO:0000256" key="2">
    <source>
        <dbReference type="ARBA" id="ARBA00022980"/>
    </source>
</evidence>
<evidence type="ECO:0000256" key="3">
    <source>
        <dbReference type="ARBA" id="ARBA00023274"/>
    </source>
</evidence>
<keyword evidence="2 5" id="KW-0689">Ribosomal protein</keyword>
<dbReference type="InterPro" id="IPR036049">
    <property type="entry name" value="Ribosomal_uL29_sf"/>
</dbReference>
<dbReference type="PANTHER" id="PTHR45722:SF2">
    <property type="entry name" value="LARGE RIBOSOMAL SUBUNIT PROTEIN UL29-RELATED"/>
    <property type="match status" value="1"/>
</dbReference>
<proteinExistence type="inferred from homology"/>
<evidence type="ECO:0000313" key="5">
    <source>
        <dbReference type="EMBL" id="KAK7204654.1"/>
    </source>
</evidence>
<dbReference type="HAMAP" id="MF_00374">
    <property type="entry name" value="Ribosomal_uL29"/>
    <property type="match status" value="1"/>
</dbReference>
<comment type="caution">
    <text evidence="5">The sequence shown here is derived from an EMBL/GenBank/DDBJ whole genome shotgun (WGS) entry which is preliminary data.</text>
</comment>
<reference evidence="5 6" key="1">
    <citation type="submission" date="2024-03" db="EMBL/GenBank/DDBJ databases">
        <title>Genome-scale model development and genomic sequencing of the oleaginous clade Lipomyces.</title>
        <authorList>
            <consortium name="Lawrence Berkeley National Laboratory"/>
            <person name="Czajka J.J."/>
            <person name="Han Y."/>
            <person name="Kim J."/>
            <person name="Mondo S.J."/>
            <person name="Hofstad B.A."/>
            <person name="Robles A."/>
            <person name="Haridas S."/>
            <person name="Riley R."/>
            <person name="LaButti K."/>
            <person name="Pangilinan J."/>
            <person name="Andreopoulos W."/>
            <person name="Lipzen A."/>
            <person name="Yan J."/>
            <person name="Wang M."/>
            <person name="Ng V."/>
            <person name="Grigoriev I.V."/>
            <person name="Spatafora J.W."/>
            <person name="Magnuson J.K."/>
            <person name="Baker S.E."/>
            <person name="Pomraning K.R."/>
        </authorList>
    </citation>
    <scope>NUCLEOTIDE SEQUENCE [LARGE SCALE GENOMIC DNA]</scope>
    <source>
        <strain evidence="5 6">Phaff 52-87</strain>
    </source>
</reference>
<keyword evidence="6" id="KW-1185">Reference proteome</keyword>
<sequence length="123" mass="14123">MPGVKAYTLREKSKVELEKQLDELKQELASLKAQKARGASASNLIRSNTVRKSIARVLTVINQQQRAQLRLFYSTKKYSPLDLRVKKTRALRRALTPKQKSLVTEKQKKKLTAFPQRKFALKA</sequence>
<keyword evidence="4" id="KW-0175">Coiled coil</keyword>
<dbReference type="RefSeq" id="XP_064767687.1">
    <property type="nucleotide sequence ID" value="XM_064911129.1"/>
</dbReference>
<dbReference type="GO" id="GO:0005840">
    <property type="term" value="C:ribosome"/>
    <property type="evidence" value="ECO:0007669"/>
    <property type="project" value="UniProtKB-KW"/>
</dbReference>
<evidence type="ECO:0000256" key="1">
    <source>
        <dbReference type="ARBA" id="ARBA00009254"/>
    </source>
</evidence>
<accession>A0ABR1F486</accession>
<dbReference type="EMBL" id="JBBJBU010000007">
    <property type="protein sequence ID" value="KAK7204654.1"/>
    <property type="molecule type" value="Genomic_DNA"/>
</dbReference>
<evidence type="ECO:0000256" key="4">
    <source>
        <dbReference type="SAM" id="Coils"/>
    </source>
</evidence>
<comment type="similarity">
    <text evidence="1">Belongs to the universal ribosomal protein uL29 family.</text>
</comment>
<dbReference type="InterPro" id="IPR001854">
    <property type="entry name" value="Ribosomal_uL29"/>
</dbReference>
<name>A0ABR1F486_9ASCO</name>
<dbReference type="PANTHER" id="PTHR45722">
    <property type="entry name" value="60S RIBOSOMAL PROTEIN L35"/>
    <property type="match status" value="1"/>
</dbReference>
<feature type="coiled-coil region" evidence="4">
    <location>
        <begin position="7"/>
        <end position="41"/>
    </location>
</feature>
<dbReference type="SUPFAM" id="SSF46561">
    <property type="entry name" value="Ribosomal protein L29 (L29p)"/>
    <property type="match status" value="1"/>
</dbReference>
<dbReference type="CDD" id="cd00427">
    <property type="entry name" value="Ribosomal_L29_HIP"/>
    <property type="match status" value="1"/>
</dbReference>
<organism evidence="5 6">
    <name type="scientific">Myxozyma melibiosi</name>
    <dbReference type="NCBI Taxonomy" id="54550"/>
    <lineage>
        <taxon>Eukaryota</taxon>
        <taxon>Fungi</taxon>
        <taxon>Dikarya</taxon>
        <taxon>Ascomycota</taxon>
        <taxon>Saccharomycotina</taxon>
        <taxon>Lipomycetes</taxon>
        <taxon>Lipomycetales</taxon>
        <taxon>Lipomycetaceae</taxon>
        <taxon>Myxozyma</taxon>
    </lineage>
</organism>
<gene>
    <name evidence="5" type="ORF">BZA70DRAFT_267870</name>
</gene>
<dbReference type="Pfam" id="PF00831">
    <property type="entry name" value="Ribosomal_L29"/>
    <property type="match status" value="1"/>
</dbReference>
<dbReference type="Gene3D" id="6.10.250.3450">
    <property type="match status" value="1"/>
</dbReference>
<dbReference type="Gene3D" id="1.10.287.310">
    <property type="match status" value="1"/>
</dbReference>
<keyword evidence="3" id="KW-0687">Ribonucleoprotein</keyword>
<dbReference type="InterPro" id="IPR045059">
    <property type="entry name" value="Ribosomal_uL29_euk"/>
</dbReference>